<protein>
    <recommendedName>
        <fullName evidence="2">C2H2-type domain-containing protein</fullName>
    </recommendedName>
</protein>
<dbReference type="InterPro" id="IPR013087">
    <property type="entry name" value="Znf_C2H2_type"/>
</dbReference>
<evidence type="ECO:0000313" key="4">
    <source>
        <dbReference type="Proteomes" id="UP001194468"/>
    </source>
</evidence>
<reference evidence="3" key="2">
    <citation type="journal article" date="2020" name="Nat. Commun.">
        <title>Large-scale genome sequencing of mycorrhizal fungi provides insights into the early evolution of symbiotic traits.</title>
        <authorList>
            <person name="Miyauchi S."/>
            <person name="Kiss E."/>
            <person name="Kuo A."/>
            <person name="Drula E."/>
            <person name="Kohler A."/>
            <person name="Sanchez-Garcia M."/>
            <person name="Morin E."/>
            <person name="Andreopoulos B."/>
            <person name="Barry K.W."/>
            <person name="Bonito G."/>
            <person name="Buee M."/>
            <person name="Carver A."/>
            <person name="Chen C."/>
            <person name="Cichocki N."/>
            <person name="Clum A."/>
            <person name="Culley D."/>
            <person name="Crous P.W."/>
            <person name="Fauchery L."/>
            <person name="Girlanda M."/>
            <person name="Hayes R.D."/>
            <person name="Keri Z."/>
            <person name="LaButti K."/>
            <person name="Lipzen A."/>
            <person name="Lombard V."/>
            <person name="Magnuson J."/>
            <person name="Maillard F."/>
            <person name="Murat C."/>
            <person name="Nolan M."/>
            <person name="Ohm R.A."/>
            <person name="Pangilinan J."/>
            <person name="Pereira M.F."/>
            <person name="Perotto S."/>
            <person name="Peter M."/>
            <person name="Pfister S."/>
            <person name="Riley R."/>
            <person name="Sitrit Y."/>
            <person name="Stielow J.B."/>
            <person name="Szollosi G."/>
            <person name="Zifcakova L."/>
            <person name="Stursova M."/>
            <person name="Spatafora J.W."/>
            <person name="Tedersoo L."/>
            <person name="Vaario L.M."/>
            <person name="Yamada A."/>
            <person name="Yan M."/>
            <person name="Wang P."/>
            <person name="Xu J."/>
            <person name="Bruns T."/>
            <person name="Baldrian P."/>
            <person name="Vilgalys R."/>
            <person name="Dunand C."/>
            <person name="Henrissat B."/>
            <person name="Grigoriev I.V."/>
            <person name="Hibbett D."/>
            <person name="Nagy L.G."/>
            <person name="Martin F.M."/>
        </authorList>
    </citation>
    <scope>NUCLEOTIDE SEQUENCE</scope>
    <source>
        <strain evidence="3">BED1</strain>
    </source>
</reference>
<keyword evidence="4" id="KW-1185">Reference proteome</keyword>
<sequence length="988" mass="112448">MPYRTNPQVLQIPCTQPGCKRFFRSLRGRTTHIRSAHPVLTPPPNPLSLPGSPERFSPLHFPSPSPPPSPSPSDEIDDDGWAKEDFDEASGLPQDPEPDPNMRFYGPRDEYYRHYHPQLSALPCDPHGNFLPPGAPPPAHVNNNDDWFPYKNQLQFETAEFLYSKCQMSATKINALLDLWASSLYPHGAEPPFQDHRHLHEVINAMIIGDVKWQSFSVSYTGEKYDVWFRDPRQVVHKILGNPSFASEMDLCPFAEYSTQDRTRQYKDFMSGEWAWEQADIIAEDRSTVGSTFVPIILGSDKTTVSVATGNNEYYPLYLSVGNVRNNVRHAHRDALVLIGFLAIPKTTNERSADANFRAFRQQLFHSSLSAILQSLKQAMTTPEVVKYGDGYFRRTIYGLGPYIADYEEQVLLTCIVRGWCPRCRAPRENLDEDALDRSSIFNEALFEETNTDTMWVEYGIVGDLVPFTNDFPCADIHQLIAPDILHQLIKGCFKDHLVDWICAYISAHHSKKNANRILDEIDRRIAIIAPFTGLRRFPQGRRFKQWTGDDSKALMKVYIAAIEGFVPAEIVRTLRTLLEFCYLVLQEIEDALAQFHKYRQVFMSGDNPVVTTFSLPRQHAAKHYSSLIRLWGAPNGLCSSITECKHIKAVKEPWRRSSKFNALGQMLRTNQRLDKIAAARVDFESRKMLNESCLSSAINMLGILDFFCNYTRTITSESDNDQNNTGLDLPQQTASILGDNEHPVPDDAVGLLIQVKLSRTPRKDRRRAHTLPALAAELGVANLVTLTRRFLFDQYHPDDDRDPTEIPLSDCPYYEGRINVYNSACACFFAPSDLSGLGGMQKEFIRSTPLWRKEGGRRDCVFVTTKADNLEATTMVAFNIARVLAFFAFTCRDGRHFPCAIVRWFDKIGDSPDEDTGMWIVCPGYLPNRSPNYAVIHLDSIYRATHLIPVYGTDRISRNIKPHHCYDAFRAFYVNKYVDHHAFEIAS</sequence>
<dbReference type="Proteomes" id="UP001194468">
    <property type="component" value="Unassembled WGS sequence"/>
</dbReference>
<gene>
    <name evidence="3" type="ORF">L210DRAFT_3613439</name>
</gene>
<evidence type="ECO:0000313" key="3">
    <source>
        <dbReference type="EMBL" id="KAF8436327.1"/>
    </source>
</evidence>
<feature type="compositionally biased region" description="Pro residues" evidence="1">
    <location>
        <begin position="61"/>
        <end position="71"/>
    </location>
</feature>
<dbReference type="InterPro" id="IPR041078">
    <property type="entry name" value="Plavaka"/>
</dbReference>
<evidence type="ECO:0000259" key="2">
    <source>
        <dbReference type="PROSITE" id="PS00028"/>
    </source>
</evidence>
<dbReference type="Pfam" id="PF18759">
    <property type="entry name" value="Plavaka"/>
    <property type="match status" value="1"/>
</dbReference>
<dbReference type="EMBL" id="WHUW01000022">
    <property type="protein sequence ID" value="KAF8436327.1"/>
    <property type="molecule type" value="Genomic_DNA"/>
</dbReference>
<name>A0AAD4BPR4_BOLED</name>
<accession>A0AAD4BPR4</accession>
<proteinExistence type="predicted"/>
<comment type="caution">
    <text evidence="3">The sequence shown here is derived from an EMBL/GenBank/DDBJ whole genome shotgun (WGS) entry which is preliminary data.</text>
</comment>
<dbReference type="AlphaFoldDB" id="A0AAD4BPR4"/>
<organism evidence="3 4">
    <name type="scientific">Boletus edulis BED1</name>
    <dbReference type="NCBI Taxonomy" id="1328754"/>
    <lineage>
        <taxon>Eukaryota</taxon>
        <taxon>Fungi</taxon>
        <taxon>Dikarya</taxon>
        <taxon>Basidiomycota</taxon>
        <taxon>Agaricomycotina</taxon>
        <taxon>Agaricomycetes</taxon>
        <taxon>Agaricomycetidae</taxon>
        <taxon>Boletales</taxon>
        <taxon>Boletineae</taxon>
        <taxon>Boletaceae</taxon>
        <taxon>Boletoideae</taxon>
        <taxon>Boletus</taxon>
    </lineage>
</organism>
<feature type="domain" description="C2H2-type" evidence="2">
    <location>
        <begin position="14"/>
        <end position="37"/>
    </location>
</feature>
<dbReference type="PROSITE" id="PS00028">
    <property type="entry name" value="ZINC_FINGER_C2H2_1"/>
    <property type="match status" value="1"/>
</dbReference>
<feature type="region of interest" description="Disordered" evidence="1">
    <location>
        <begin position="33"/>
        <end position="107"/>
    </location>
</feature>
<reference evidence="3" key="1">
    <citation type="submission" date="2019-10" db="EMBL/GenBank/DDBJ databases">
        <authorList>
            <consortium name="DOE Joint Genome Institute"/>
            <person name="Kuo A."/>
            <person name="Miyauchi S."/>
            <person name="Kiss E."/>
            <person name="Drula E."/>
            <person name="Kohler A."/>
            <person name="Sanchez-Garcia M."/>
            <person name="Andreopoulos B."/>
            <person name="Barry K.W."/>
            <person name="Bonito G."/>
            <person name="Buee M."/>
            <person name="Carver A."/>
            <person name="Chen C."/>
            <person name="Cichocki N."/>
            <person name="Clum A."/>
            <person name="Culley D."/>
            <person name="Crous P.W."/>
            <person name="Fauchery L."/>
            <person name="Girlanda M."/>
            <person name="Hayes R."/>
            <person name="Keri Z."/>
            <person name="LaButti K."/>
            <person name="Lipzen A."/>
            <person name="Lombard V."/>
            <person name="Magnuson J."/>
            <person name="Maillard F."/>
            <person name="Morin E."/>
            <person name="Murat C."/>
            <person name="Nolan M."/>
            <person name="Ohm R."/>
            <person name="Pangilinan J."/>
            <person name="Pereira M."/>
            <person name="Perotto S."/>
            <person name="Peter M."/>
            <person name="Riley R."/>
            <person name="Sitrit Y."/>
            <person name="Stielow B."/>
            <person name="Szollosi G."/>
            <person name="Zifcakova L."/>
            <person name="Stursova M."/>
            <person name="Spatafora J.W."/>
            <person name="Tedersoo L."/>
            <person name="Vaario L.-M."/>
            <person name="Yamada A."/>
            <person name="Yan M."/>
            <person name="Wang P."/>
            <person name="Xu J."/>
            <person name="Bruns T."/>
            <person name="Baldrian P."/>
            <person name="Vilgalys R."/>
            <person name="Henrissat B."/>
            <person name="Grigoriev I.V."/>
            <person name="Hibbett D."/>
            <person name="Nagy L.G."/>
            <person name="Martin F.M."/>
        </authorList>
    </citation>
    <scope>NUCLEOTIDE SEQUENCE</scope>
    <source>
        <strain evidence="3">BED1</strain>
    </source>
</reference>
<evidence type="ECO:0000256" key="1">
    <source>
        <dbReference type="SAM" id="MobiDB-lite"/>
    </source>
</evidence>